<protein>
    <submittedName>
        <fullName evidence="3">Tripartite tricarboxylate transporter substrate binding protein</fullName>
    </submittedName>
</protein>
<dbReference type="SUPFAM" id="SSF53850">
    <property type="entry name" value="Periplasmic binding protein-like II"/>
    <property type="match status" value="1"/>
</dbReference>
<evidence type="ECO:0000313" key="3">
    <source>
        <dbReference type="EMBL" id="WDR04525.1"/>
    </source>
</evidence>
<sequence>MKKFTALAVAAALSMVGASAAQAQEYPFRDITNAVVWGAGGGTDTINRMVMAEMEKFLPVGISVINQTGGVAGSNGMIYVLNQPDDGYTLAGISESNVTAAVQGGWDKRMNVWFPFIVGGSPLMISVPAGSQYNSLEELVAAAKAAPETIPAAASGSGSIHHLNLLALENGTDAKFRFVPYQGSAPAMEAAVNGEVQLVIGSLAEQFPLIDGGKLKPLAMLSGQEASIGGKTIPDALSEFPSLKQYLPLSQSIGFAVANSASDDVKNVLSEAFTQAMASDTVSKWANDNHYVISGQMGDAASQTFAKLESVFAWTLWDLGAATVDPETLGIPKP</sequence>
<keyword evidence="4" id="KW-1185">Reference proteome</keyword>
<dbReference type="PIRSF" id="PIRSF017082">
    <property type="entry name" value="YflP"/>
    <property type="match status" value="1"/>
</dbReference>
<accession>A0ABY7YU08</accession>
<dbReference type="PANTHER" id="PTHR42928">
    <property type="entry name" value="TRICARBOXYLATE-BINDING PROTEIN"/>
    <property type="match status" value="1"/>
</dbReference>
<dbReference type="PANTHER" id="PTHR42928:SF5">
    <property type="entry name" value="BLR1237 PROTEIN"/>
    <property type="match status" value="1"/>
</dbReference>
<evidence type="ECO:0000256" key="1">
    <source>
        <dbReference type="ARBA" id="ARBA00006987"/>
    </source>
</evidence>
<dbReference type="RefSeq" id="WP_282210046.1">
    <property type="nucleotide sequence ID" value="NZ_CP118247.1"/>
</dbReference>
<dbReference type="Pfam" id="PF03401">
    <property type="entry name" value="TctC"/>
    <property type="match status" value="1"/>
</dbReference>
<evidence type="ECO:0000256" key="2">
    <source>
        <dbReference type="SAM" id="SignalP"/>
    </source>
</evidence>
<dbReference type="EMBL" id="CP118247">
    <property type="protein sequence ID" value="WDR04525.1"/>
    <property type="molecule type" value="Genomic_DNA"/>
</dbReference>
<feature type="signal peptide" evidence="2">
    <location>
        <begin position="1"/>
        <end position="23"/>
    </location>
</feature>
<dbReference type="Gene3D" id="3.40.190.150">
    <property type="entry name" value="Bordetella uptake gene, domain 1"/>
    <property type="match status" value="1"/>
</dbReference>
<dbReference type="CDD" id="cd07012">
    <property type="entry name" value="PBP2_Bug_TTT"/>
    <property type="match status" value="1"/>
</dbReference>
<evidence type="ECO:0000313" key="4">
    <source>
        <dbReference type="Proteomes" id="UP001222118"/>
    </source>
</evidence>
<organism evidence="3 4">
    <name type="scientific">Devosia rhodophyticola</name>
    <dbReference type="NCBI Taxonomy" id="3026423"/>
    <lineage>
        <taxon>Bacteria</taxon>
        <taxon>Pseudomonadati</taxon>
        <taxon>Pseudomonadota</taxon>
        <taxon>Alphaproteobacteria</taxon>
        <taxon>Hyphomicrobiales</taxon>
        <taxon>Devosiaceae</taxon>
        <taxon>Devosia</taxon>
    </lineage>
</organism>
<feature type="chain" id="PRO_5046173048" evidence="2">
    <location>
        <begin position="24"/>
        <end position="334"/>
    </location>
</feature>
<reference evidence="3 4" key="1">
    <citation type="submission" date="2023-02" db="EMBL/GenBank/DDBJ databases">
        <title>Devosia chondri sp. nov., isolated from the phycosphere of marine algae.</title>
        <authorList>
            <person name="Kim J.M."/>
            <person name="Lee J.K."/>
            <person name="Choi B.J."/>
            <person name="Bayburt H."/>
            <person name="Jeon C.O."/>
        </authorList>
    </citation>
    <scope>NUCLEOTIDE SEQUENCE [LARGE SCALE GENOMIC DNA]</scope>
    <source>
        <strain evidence="3 4">G2-5</strain>
    </source>
</reference>
<dbReference type="Proteomes" id="UP001222118">
    <property type="component" value="Chromosome"/>
</dbReference>
<dbReference type="Gene3D" id="3.40.190.10">
    <property type="entry name" value="Periplasmic binding protein-like II"/>
    <property type="match status" value="1"/>
</dbReference>
<proteinExistence type="inferred from homology"/>
<keyword evidence="2" id="KW-0732">Signal</keyword>
<dbReference type="InterPro" id="IPR042100">
    <property type="entry name" value="Bug_dom1"/>
</dbReference>
<name>A0ABY7YU08_9HYPH</name>
<dbReference type="InterPro" id="IPR005064">
    <property type="entry name" value="BUG"/>
</dbReference>
<gene>
    <name evidence="3" type="ORF">PSQ90_09260</name>
</gene>
<comment type="similarity">
    <text evidence="1">Belongs to the UPF0065 (bug) family.</text>
</comment>